<comment type="caution">
    <text evidence="1">The sequence shown here is derived from an EMBL/GenBank/DDBJ whole genome shotgun (WGS) entry which is preliminary data.</text>
</comment>
<gene>
    <name evidence="1" type="ORF">C4F50_03705</name>
</gene>
<sequence length="59" mass="6787">MMPKQLLSFVFILIFIAFKNDTKENKETTTAAIAEKNLAFQPITLQAIKSEIEKPNRFN</sequence>
<organism evidence="1 2">
    <name type="scientific">Flavobacterium hungaricum</name>
    <dbReference type="NCBI Taxonomy" id="2082725"/>
    <lineage>
        <taxon>Bacteria</taxon>
        <taxon>Pseudomonadati</taxon>
        <taxon>Bacteroidota</taxon>
        <taxon>Flavobacteriia</taxon>
        <taxon>Flavobacteriales</taxon>
        <taxon>Flavobacteriaceae</taxon>
        <taxon>Flavobacterium</taxon>
    </lineage>
</organism>
<dbReference type="RefSeq" id="WP_193845064.1">
    <property type="nucleotide sequence ID" value="NZ_PRDM01000001.1"/>
</dbReference>
<reference evidence="1 2" key="1">
    <citation type="submission" date="2018-07" db="EMBL/GenBank/DDBJ databases">
        <title>Genome assembly of strain KB82.</title>
        <authorList>
            <person name="Kukolya J."/>
            <person name="Horvath B."/>
            <person name="Nagy I."/>
            <person name="Toth A."/>
        </authorList>
    </citation>
    <scope>NUCLEOTIDE SEQUENCE [LARGE SCALE GENOMIC DNA]</scope>
    <source>
        <strain evidence="1 2">Kb82</strain>
    </source>
</reference>
<proteinExistence type="predicted"/>
<evidence type="ECO:0000313" key="1">
    <source>
        <dbReference type="EMBL" id="MBE8724042.1"/>
    </source>
</evidence>
<name>A0ABR9THA0_9FLAO</name>
<dbReference type="EMBL" id="PRDM01000001">
    <property type="protein sequence ID" value="MBE8724042.1"/>
    <property type="molecule type" value="Genomic_DNA"/>
</dbReference>
<accession>A0ABR9THA0</accession>
<protein>
    <submittedName>
        <fullName evidence="1">Uncharacterized protein</fullName>
    </submittedName>
</protein>
<dbReference type="Proteomes" id="UP000640614">
    <property type="component" value="Unassembled WGS sequence"/>
</dbReference>
<keyword evidence="2" id="KW-1185">Reference proteome</keyword>
<evidence type="ECO:0000313" key="2">
    <source>
        <dbReference type="Proteomes" id="UP000640614"/>
    </source>
</evidence>